<dbReference type="SUPFAM" id="SSF46689">
    <property type="entry name" value="Homeodomain-like"/>
    <property type="match status" value="1"/>
</dbReference>
<comment type="caution">
    <text evidence="4">The sequence shown here is derived from an EMBL/GenBank/DDBJ whole genome shotgun (WGS) entry which is preliminary data.</text>
</comment>
<evidence type="ECO:0000256" key="1">
    <source>
        <dbReference type="ARBA" id="ARBA00023125"/>
    </source>
</evidence>
<evidence type="ECO:0000256" key="2">
    <source>
        <dbReference type="PROSITE-ProRule" id="PRU00335"/>
    </source>
</evidence>
<dbReference type="InterPro" id="IPR001647">
    <property type="entry name" value="HTH_TetR"/>
</dbReference>
<dbReference type="Gene3D" id="1.10.357.10">
    <property type="entry name" value="Tetracycline Repressor, domain 2"/>
    <property type="match status" value="1"/>
</dbReference>
<accession>A0A822V0W6</accession>
<dbReference type="GO" id="GO:0003677">
    <property type="term" value="F:DNA binding"/>
    <property type="evidence" value="ECO:0007669"/>
    <property type="project" value="UniProtKB-UniRule"/>
</dbReference>
<evidence type="ECO:0000313" key="5">
    <source>
        <dbReference type="Proteomes" id="UP000192074"/>
    </source>
</evidence>
<name>A0A822V0W6_AGRTU</name>
<dbReference type="AlphaFoldDB" id="A0A822V0W6"/>
<evidence type="ECO:0000313" key="4">
    <source>
        <dbReference type="EMBL" id="CVI17680.1"/>
    </source>
</evidence>
<keyword evidence="1 2" id="KW-0238">DNA-binding</keyword>
<sequence>MYTCVNLQSTIVFFFDIGVHPLVAQRPICYEPVMEATLNDTGWRGSQEGWLEAAYQALLESGVDSVKILPLAKKLNLSRTSFYWFFKDREELLAALVARWREKNTGNIVRQSEAYAETLAEAMLNVFDCWLDSSLFDSRFEFAVRSWALQSDEILAEVRKADEMRMAALSRMFVRFGHNENTADVRARTTYLVQIGYISMQSEEDVGVRMQRIPDYIAIYTGEAPRQRELDRFYARHGYRPGS</sequence>
<proteinExistence type="predicted"/>
<feature type="DNA-binding region" description="H-T-H motif" evidence="2">
    <location>
        <begin position="67"/>
        <end position="86"/>
    </location>
</feature>
<dbReference type="Pfam" id="PF00440">
    <property type="entry name" value="TetR_N"/>
    <property type="match status" value="1"/>
</dbReference>
<dbReference type="InterPro" id="IPR009057">
    <property type="entry name" value="Homeodomain-like_sf"/>
</dbReference>
<feature type="domain" description="HTH tetR-type" evidence="3">
    <location>
        <begin position="44"/>
        <end position="104"/>
    </location>
</feature>
<dbReference type="EMBL" id="FCNL01000019">
    <property type="protein sequence ID" value="CVI17680.1"/>
    <property type="molecule type" value="Genomic_DNA"/>
</dbReference>
<dbReference type="Proteomes" id="UP000192074">
    <property type="component" value="Unassembled WGS sequence"/>
</dbReference>
<protein>
    <submittedName>
        <fullName evidence="4">TetR family transcriptional regulator</fullName>
    </submittedName>
</protein>
<organism evidence="4 5">
    <name type="scientific">Agrobacterium tumefaciens str. B6</name>
    <dbReference type="NCBI Taxonomy" id="1183423"/>
    <lineage>
        <taxon>Bacteria</taxon>
        <taxon>Pseudomonadati</taxon>
        <taxon>Pseudomonadota</taxon>
        <taxon>Alphaproteobacteria</taxon>
        <taxon>Hyphomicrobiales</taxon>
        <taxon>Rhizobiaceae</taxon>
        <taxon>Rhizobium/Agrobacterium group</taxon>
        <taxon>Agrobacterium</taxon>
        <taxon>Agrobacterium tumefaciens complex</taxon>
    </lineage>
</organism>
<dbReference type="PROSITE" id="PS50977">
    <property type="entry name" value="HTH_TETR_2"/>
    <property type="match status" value="1"/>
</dbReference>
<reference evidence="4 5" key="1">
    <citation type="submission" date="2016-01" db="EMBL/GenBank/DDBJ databases">
        <authorList>
            <person name="Regsiter A."/>
            <person name="william w."/>
        </authorList>
    </citation>
    <scope>NUCLEOTIDE SEQUENCE [LARGE SCALE GENOMIC DNA]</scope>
    <source>
        <strain evidence="4 5">B6</strain>
    </source>
</reference>
<gene>
    <name evidence="4" type="ORF">AGR4A_Cc260129</name>
</gene>
<evidence type="ECO:0000259" key="3">
    <source>
        <dbReference type="PROSITE" id="PS50977"/>
    </source>
</evidence>